<sequence>MRSILYLLLTSGCLLCGDFVHAQQAPILLNFDGSPKELALDENEKLLLVNGDFKVIYLVDLKTQQANPIPISDFFSLKAARQSGDKVYFELGDDLDKVGEINLVTKTFTKSDWPAQATNLTYNRLLIDVGSNRYKIFDGKLTIIDKNLIKKPEVVTQPVVKEPAVVAVKEGAMDTVALKKKYLASDDFNTNFTLIYEELVQTKKFKEAEFLYEKLAKDFTKITNVYTQLAWCNMFLNKWDDANKYVQYADLSNPGDLSVAAIKSYIAAAKGDFESMNKLIRFIAFTDVQASSYDYLLLDIKDLLDYKILTQENGNKYKTALKTAYDSRSKVYDEAMAVLNSSMDAYGKGDYKTVLKKYRQAQEIISTKAPQEFKYLETIVTWNAASLLIYSNENHPEVDYRAVFENNFKTAFKYDLENARLKFNAGWWYAIYLKGYNDFATAENVLMKSMPYAEKLPSMVFGDDVGEMMNLYCQTLLQQDKVSQLQTWGKKLYDNPSLRFEYQYDINGLNYQGMSYMDSDKQKADSKFKEALKYAEEVGFKDTEIEVKSNMATNYYFMNRKSEAYSLYNEIIAYYRGKKNYQQLEVTLNNTAAFYLGDKNYAKAASLFEEAISTLEYMRSTAEGDNEEGNVLFLQRVISAYQFMAICYAELNRPDKLFETQNLMTARVLAESIGRYDQKIVPKNVSYAQFQSSLAPDEAAIFYTNTKAGEVVIHAVTNSTSKATVVDKTAYWVALKKKWLDRFHRKDPPGSSYKPVRYDPSKTLSTQLNPSDMDEHMDLIRGVVDQSIPTGDDVQKVIFQEYLGGYYDWLIKPVISVIGSKKRLIIFPDGVLNFLPFDALIDENGKYLAQRFEIKFSPSAQVRELLRNRQYSPNRKPFLAMGGAIYEKMEEPPVELSDETKYLELAIEARENAEKGAPQRQVYASIFKSKMNYLPGTLQEVKNLSGIFSNAEVYTGEQMTEAFIKNLSNSGKLKDYRVIHLATHGFAIPQFPQLSGVAMCIFPTMRNNQDGYLTAPEIAQLEMNADLVVLSACETALGKIYGGEGVSGLMQSLLIGGANRALVTLWPVSDQGTMYFMTGLYTLTEKEGKSYEEAINIMKNRFINGEFGEVFKAPQFWAPYVQYGL</sequence>
<protein>
    <submittedName>
        <fullName evidence="3">CHAT domain-containing protein</fullName>
    </submittedName>
</protein>
<keyword evidence="1" id="KW-0732">Signal</keyword>
<evidence type="ECO:0000313" key="4">
    <source>
        <dbReference type="Proteomes" id="UP000662783"/>
    </source>
</evidence>
<dbReference type="AlphaFoldDB" id="A0A974WGA3"/>
<keyword evidence="4" id="KW-1185">Reference proteome</keyword>
<gene>
    <name evidence="3" type="ORF">JR347_16065</name>
</gene>
<dbReference type="PANTHER" id="PTHR10098">
    <property type="entry name" value="RAPSYN-RELATED"/>
    <property type="match status" value="1"/>
</dbReference>
<reference evidence="3" key="1">
    <citation type="submission" date="2021-02" db="EMBL/GenBank/DDBJ databases">
        <title>Fulvivirga sp. S481 isolated from sea water.</title>
        <authorList>
            <person name="Bae S.S."/>
            <person name="Baek K."/>
        </authorList>
    </citation>
    <scope>NUCLEOTIDE SEQUENCE</scope>
    <source>
        <strain evidence="3">S481</strain>
    </source>
</reference>
<feature type="domain" description="CHAT" evidence="2">
    <location>
        <begin position="805"/>
        <end position="1124"/>
    </location>
</feature>
<dbReference type="InterPro" id="IPR011990">
    <property type="entry name" value="TPR-like_helical_dom_sf"/>
</dbReference>
<dbReference type="Pfam" id="PF12770">
    <property type="entry name" value="CHAT"/>
    <property type="match status" value="1"/>
</dbReference>
<evidence type="ECO:0000259" key="2">
    <source>
        <dbReference type="Pfam" id="PF12770"/>
    </source>
</evidence>
<dbReference type="Gene3D" id="1.25.40.10">
    <property type="entry name" value="Tetratricopeptide repeat domain"/>
    <property type="match status" value="1"/>
</dbReference>
<evidence type="ECO:0000256" key="1">
    <source>
        <dbReference type="SAM" id="SignalP"/>
    </source>
</evidence>
<dbReference type="RefSeq" id="WP_205721601.1">
    <property type="nucleotide sequence ID" value="NZ_CP070608.1"/>
</dbReference>
<proteinExistence type="predicted"/>
<feature type="chain" id="PRO_5037883047" evidence="1">
    <location>
        <begin position="23"/>
        <end position="1125"/>
    </location>
</feature>
<dbReference type="SUPFAM" id="SSF48452">
    <property type="entry name" value="TPR-like"/>
    <property type="match status" value="2"/>
</dbReference>
<name>A0A974WGA3_9BACT</name>
<feature type="signal peptide" evidence="1">
    <location>
        <begin position="1"/>
        <end position="22"/>
    </location>
</feature>
<dbReference type="KEGG" id="fuv:JR347_16065"/>
<organism evidence="3 4">
    <name type="scientific">Fulvivirga lutea</name>
    <dbReference type="NCBI Taxonomy" id="2810512"/>
    <lineage>
        <taxon>Bacteria</taxon>
        <taxon>Pseudomonadati</taxon>
        <taxon>Bacteroidota</taxon>
        <taxon>Cytophagia</taxon>
        <taxon>Cytophagales</taxon>
        <taxon>Fulvivirgaceae</taxon>
        <taxon>Fulvivirga</taxon>
    </lineage>
</organism>
<dbReference type="Proteomes" id="UP000662783">
    <property type="component" value="Chromosome"/>
</dbReference>
<evidence type="ECO:0000313" key="3">
    <source>
        <dbReference type="EMBL" id="QSE97088.1"/>
    </source>
</evidence>
<accession>A0A974WGA3</accession>
<dbReference type="EMBL" id="CP070608">
    <property type="protein sequence ID" value="QSE97088.1"/>
    <property type="molecule type" value="Genomic_DNA"/>
</dbReference>
<dbReference type="InterPro" id="IPR024983">
    <property type="entry name" value="CHAT_dom"/>
</dbReference>